<dbReference type="EMBL" id="JAMTCK010000006">
    <property type="protein sequence ID" value="MCP2166138.1"/>
    <property type="molecule type" value="Genomic_DNA"/>
</dbReference>
<feature type="compositionally biased region" description="Low complexity" evidence="2">
    <location>
        <begin position="194"/>
        <end position="236"/>
    </location>
</feature>
<dbReference type="Gene3D" id="1.20.1260.20">
    <property type="entry name" value="PPE superfamily"/>
    <property type="match status" value="1"/>
</dbReference>
<evidence type="ECO:0000256" key="1">
    <source>
        <dbReference type="ARBA" id="ARBA00010652"/>
    </source>
</evidence>
<feature type="region of interest" description="Disordered" evidence="2">
    <location>
        <begin position="187"/>
        <end position="272"/>
    </location>
</feature>
<comment type="caution">
    <text evidence="4">The sequence shown here is derived from an EMBL/GenBank/DDBJ whole genome shotgun (WGS) entry which is preliminary data.</text>
</comment>
<proteinExistence type="inferred from homology"/>
<dbReference type="Proteomes" id="UP001206128">
    <property type="component" value="Unassembled WGS sequence"/>
</dbReference>
<keyword evidence="5" id="KW-1185">Reference proteome</keyword>
<protein>
    <submittedName>
        <fullName evidence="4">PPE family protein</fullName>
    </submittedName>
</protein>
<evidence type="ECO:0000259" key="3">
    <source>
        <dbReference type="Pfam" id="PF00823"/>
    </source>
</evidence>
<feature type="compositionally biased region" description="Low complexity" evidence="2">
    <location>
        <begin position="245"/>
        <end position="258"/>
    </location>
</feature>
<feature type="compositionally biased region" description="Gly residues" evidence="2">
    <location>
        <begin position="412"/>
        <end position="430"/>
    </location>
</feature>
<name>A0AAE3GHB9_9PSEU</name>
<dbReference type="Pfam" id="PF00823">
    <property type="entry name" value="PPE"/>
    <property type="match status" value="1"/>
</dbReference>
<dbReference type="InterPro" id="IPR038332">
    <property type="entry name" value="PPE_sf"/>
</dbReference>
<evidence type="ECO:0000313" key="5">
    <source>
        <dbReference type="Proteomes" id="UP001206128"/>
    </source>
</evidence>
<dbReference type="AlphaFoldDB" id="A0AAE3GHB9"/>
<dbReference type="InterPro" id="IPR000030">
    <property type="entry name" value="PPE_dom"/>
</dbReference>
<dbReference type="RefSeq" id="WP_253771696.1">
    <property type="nucleotide sequence ID" value="NZ_JAMTCK010000006.1"/>
</dbReference>
<reference evidence="4" key="1">
    <citation type="submission" date="2022-06" db="EMBL/GenBank/DDBJ databases">
        <title>Genomic Encyclopedia of Archaeal and Bacterial Type Strains, Phase II (KMG-II): from individual species to whole genera.</title>
        <authorList>
            <person name="Goeker M."/>
        </authorList>
    </citation>
    <scope>NUCLEOTIDE SEQUENCE</scope>
    <source>
        <strain evidence="4">DSM 43935</strain>
    </source>
</reference>
<sequence length="467" mass="46287">MSDLRWQGHTHEQLYNWIHAGQGPQALVPLQDGWGKMAETLAQIDSELQSGLEKLNASWEGDAADSAQAALSPLTQWAQDAQTGSDVMKSSAELQADYISTARKEMPEPVQVTTEAPSTMDMVLGAMGGGLGIAHVVAQQADHEAQESAQNEAQQKAIAVMNTYSSNSEWNSSTLGEFVEPPKVVIDTPAPVRNDNSSVVGPDSSSSNYSSNSVGTHSSYAHSAPSVSGSGVPSALSGGGGGVSGVPTPQGGSVVTPPNTHLSGATTLPNLTNPNLNNNKITLPNNPVNNPNLPLTGGGSFYGNTNNPLNRPGTLPGLGGGRGGAGGPGGFGAGKTGVNPFASAKGSLLGGPGSGGLGSGGLGTGGLSAEEIAARKGGAGNAGLGRAGAAAGIGAFGDEPHANRGVAAAGAAGRGGAAGAGAGAAGGRGNANGEEDLEHKAADYLVETEDVFGDERLVAPPVIGETN</sequence>
<feature type="region of interest" description="Disordered" evidence="2">
    <location>
        <begin position="409"/>
        <end position="435"/>
    </location>
</feature>
<feature type="domain" description="PPE" evidence="3">
    <location>
        <begin position="17"/>
        <end position="168"/>
    </location>
</feature>
<accession>A0AAE3GHB9</accession>
<evidence type="ECO:0000313" key="4">
    <source>
        <dbReference type="EMBL" id="MCP2166138.1"/>
    </source>
</evidence>
<evidence type="ECO:0000256" key="2">
    <source>
        <dbReference type="SAM" id="MobiDB-lite"/>
    </source>
</evidence>
<comment type="similarity">
    <text evidence="1">Belongs to the mycobacterial PPE family.</text>
</comment>
<gene>
    <name evidence="4" type="ORF">LX83_002997</name>
</gene>
<organism evidence="4 5">
    <name type="scientific">Goodfellowiella coeruleoviolacea</name>
    <dbReference type="NCBI Taxonomy" id="334858"/>
    <lineage>
        <taxon>Bacteria</taxon>
        <taxon>Bacillati</taxon>
        <taxon>Actinomycetota</taxon>
        <taxon>Actinomycetes</taxon>
        <taxon>Pseudonocardiales</taxon>
        <taxon>Pseudonocardiaceae</taxon>
        <taxon>Goodfellowiella</taxon>
    </lineage>
</organism>
<dbReference type="SUPFAM" id="SSF140459">
    <property type="entry name" value="PE/PPE dimer-like"/>
    <property type="match status" value="1"/>
</dbReference>